<reference evidence="6 7" key="1">
    <citation type="submission" date="2020-08" db="EMBL/GenBank/DDBJ databases">
        <title>The Agave Microbiome: Exploring the role of microbial communities in plant adaptations to desert environments.</title>
        <authorList>
            <person name="Partida-Martinez L.P."/>
        </authorList>
    </citation>
    <scope>NUCLEOTIDE SEQUENCE [LARGE SCALE GENOMIC DNA]</scope>
    <source>
        <strain evidence="6 7">AS3.12</strain>
    </source>
</reference>
<keyword evidence="7" id="KW-1185">Reference proteome</keyword>
<dbReference type="Proteomes" id="UP000585437">
    <property type="component" value="Unassembled WGS sequence"/>
</dbReference>
<protein>
    <recommendedName>
        <fullName evidence="4">Flagella basal body P-ring formation protein FlgA</fullName>
    </recommendedName>
</protein>
<dbReference type="PANTHER" id="PTHR36307">
    <property type="entry name" value="FLAGELLA BASAL BODY P-RING FORMATION PROTEIN FLGA"/>
    <property type="match status" value="1"/>
</dbReference>
<dbReference type="GO" id="GO:0044780">
    <property type="term" value="P:bacterial-type flagellum assembly"/>
    <property type="evidence" value="ECO:0007669"/>
    <property type="project" value="InterPro"/>
</dbReference>
<keyword evidence="6" id="KW-0969">Cilium</keyword>
<keyword evidence="6" id="KW-0282">Flagellum</keyword>
<dbReference type="CDD" id="cd11614">
    <property type="entry name" value="SAF_CpaB_FlgA_like"/>
    <property type="match status" value="1"/>
</dbReference>
<comment type="subcellular location">
    <subcellularLocation>
        <location evidence="1 4">Periplasm</location>
    </subcellularLocation>
</comment>
<dbReference type="Gene3D" id="3.90.1210.10">
    <property type="entry name" value="Antifreeze-like/N-acetylneuraminic acid synthase C-terminal domain"/>
    <property type="match status" value="1"/>
</dbReference>
<comment type="similarity">
    <text evidence="4">Belongs to the FlgA family.</text>
</comment>
<dbReference type="Gene3D" id="2.30.30.760">
    <property type="match status" value="1"/>
</dbReference>
<dbReference type="AlphaFoldDB" id="A0A7X0JHK6"/>
<evidence type="ECO:0000256" key="2">
    <source>
        <dbReference type="ARBA" id="ARBA00022729"/>
    </source>
</evidence>
<evidence type="ECO:0000313" key="6">
    <source>
        <dbReference type="EMBL" id="MBB6507730.1"/>
    </source>
</evidence>
<sequence length="150" mass="15757">MKTWLAGALLSALILPGAAFAEPRNAVVPSTTIYPGDTIGEAFVSEVAVTNPNIAPGYASSLDQVVGKVTRKTLLAGRTIPLNVLRDPFTVKRGTSVRLTFSSQRMVIAARGAPMDDAMTGEVIKVRNLDTGVMVNGTVMADGSVEVVQK</sequence>
<organism evidence="6 7">
    <name type="scientific">Rhizobium soli</name>
    <dbReference type="NCBI Taxonomy" id="424798"/>
    <lineage>
        <taxon>Bacteria</taxon>
        <taxon>Pseudomonadati</taxon>
        <taxon>Pseudomonadota</taxon>
        <taxon>Alphaproteobacteria</taxon>
        <taxon>Hyphomicrobiales</taxon>
        <taxon>Rhizobiaceae</taxon>
        <taxon>Rhizobium/Agrobacterium group</taxon>
        <taxon>Rhizobium</taxon>
    </lineage>
</organism>
<proteinExistence type="inferred from homology"/>
<evidence type="ECO:0000259" key="5">
    <source>
        <dbReference type="SMART" id="SM00858"/>
    </source>
</evidence>
<dbReference type="EMBL" id="JACHBU010000002">
    <property type="protein sequence ID" value="MBB6507730.1"/>
    <property type="molecule type" value="Genomic_DNA"/>
</dbReference>
<name>A0A7X0JHK6_9HYPH</name>
<comment type="caution">
    <text evidence="6">The sequence shown here is derived from an EMBL/GenBank/DDBJ whole genome shotgun (WGS) entry which is preliminary data.</text>
</comment>
<dbReference type="Pfam" id="PF13144">
    <property type="entry name" value="ChapFlgA"/>
    <property type="match status" value="1"/>
</dbReference>
<dbReference type="InterPro" id="IPR017585">
    <property type="entry name" value="SAF_FlgA"/>
</dbReference>
<dbReference type="PANTHER" id="PTHR36307:SF1">
    <property type="entry name" value="FLAGELLA BASAL BODY P-RING FORMATION PROTEIN FLGA"/>
    <property type="match status" value="1"/>
</dbReference>
<evidence type="ECO:0000256" key="1">
    <source>
        <dbReference type="ARBA" id="ARBA00004418"/>
    </source>
</evidence>
<evidence type="ECO:0000256" key="4">
    <source>
        <dbReference type="RuleBase" id="RU362063"/>
    </source>
</evidence>
<keyword evidence="2 4" id="KW-0732">Signal</keyword>
<feature type="domain" description="SAF" evidence="5">
    <location>
        <begin position="24"/>
        <end position="86"/>
    </location>
</feature>
<dbReference type="InterPro" id="IPR013974">
    <property type="entry name" value="SAF"/>
</dbReference>
<dbReference type="RefSeq" id="WP_244473995.1">
    <property type="nucleotide sequence ID" value="NZ_JACHBU010000002.1"/>
</dbReference>
<accession>A0A7X0JHK6</accession>
<feature type="chain" id="PRO_5031596646" description="Flagella basal body P-ring formation protein FlgA" evidence="4">
    <location>
        <begin position="22"/>
        <end position="150"/>
    </location>
</feature>
<keyword evidence="4" id="KW-1005">Bacterial flagellum biogenesis</keyword>
<evidence type="ECO:0000313" key="7">
    <source>
        <dbReference type="Proteomes" id="UP000585437"/>
    </source>
</evidence>
<dbReference type="NCBIfam" id="TIGR03170">
    <property type="entry name" value="flgA_cterm"/>
    <property type="match status" value="1"/>
</dbReference>
<dbReference type="SMART" id="SM00858">
    <property type="entry name" value="SAF"/>
    <property type="match status" value="1"/>
</dbReference>
<dbReference type="GO" id="GO:0042597">
    <property type="term" value="C:periplasmic space"/>
    <property type="evidence" value="ECO:0007669"/>
    <property type="project" value="UniProtKB-SubCell"/>
</dbReference>
<evidence type="ECO:0000256" key="3">
    <source>
        <dbReference type="ARBA" id="ARBA00022764"/>
    </source>
</evidence>
<dbReference type="InterPro" id="IPR039246">
    <property type="entry name" value="Flagellar_FlgA"/>
</dbReference>
<keyword evidence="6" id="KW-0966">Cell projection</keyword>
<comment type="function">
    <text evidence="4">Involved in the assembly process of the P-ring formation. It may associate with FlgF on the rod constituting a structure essential for the P-ring assembly or may act as a modulator protein for the P-ring assembly.</text>
</comment>
<keyword evidence="3 4" id="KW-0574">Periplasm</keyword>
<gene>
    <name evidence="6" type="ORF">F4695_001062</name>
</gene>
<feature type="signal peptide" evidence="4">
    <location>
        <begin position="1"/>
        <end position="21"/>
    </location>
</feature>